<comment type="caution">
    <text evidence="1">The sequence shown here is derived from an EMBL/GenBank/DDBJ whole genome shotgun (WGS) entry which is preliminary data.</text>
</comment>
<evidence type="ECO:0000313" key="2">
    <source>
        <dbReference type="Proteomes" id="UP000231878"/>
    </source>
</evidence>
<reference evidence="1 2" key="1">
    <citation type="submission" date="2017-11" db="EMBL/GenBank/DDBJ databases">
        <title>Molecular characterization of Burkholderia pseudomallei and closely related isolates from Vietnam.</title>
        <authorList>
            <person name="Ustinov D.V."/>
            <person name="Antonov A.S."/>
            <person name="Avdusheva E.F."/>
            <person name="Shpak I.M."/>
            <person name="Zakharova I.B."/>
            <person name="Thi L.A."/>
            <person name="Teteryatnikova N."/>
            <person name="Lopasteyskaya Y.A."/>
            <person name="Kuzyutina J.A."/>
            <person name="Ngo T.N."/>
            <person name="Victorov D.V."/>
        </authorList>
    </citation>
    <scope>NUCLEOTIDE SEQUENCE [LARGE SCALE GENOMIC DNA]</scope>
    <source>
        <strain evidence="1 2">V1512</strain>
    </source>
</reference>
<dbReference type="AlphaFoldDB" id="A0AAX0U6B6"/>
<dbReference type="EMBL" id="PHRB01000025">
    <property type="protein sequence ID" value="PJO64017.1"/>
    <property type="molecule type" value="Genomic_DNA"/>
</dbReference>
<evidence type="ECO:0000313" key="1">
    <source>
        <dbReference type="EMBL" id="PJO64017.1"/>
    </source>
</evidence>
<organism evidence="1 2">
    <name type="scientific">Burkholderia pseudomallei</name>
    <name type="common">Pseudomonas pseudomallei</name>
    <dbReference type="NCBI Taxonomy" id="28450"/>
    <lineage>
        <taxon>Bacteria</taxon>
        <taxon>Pseudomonadati</taxon>
        <taxon>Pseudomonadota</taxon>
        <taxon>Betaproteobacteria</taxon>
        <taxon>Burkholderiales</taxon>
        <taxon>Burkholderiaceae</taxon>
        <taxon>Burkholderia</taxon>
        <taxon>pseudomallei group</taxon>
    </lineage>
</organism>
<protein>
    <submittedName>
        <fullName evidence="1">Uncharacterized protein</fullName>
    </submittedName>
</protein>
<sequence length="97" mass="10968">MTKSAMSTMKCAMTSLTPPRWRRRNALPRAFRVRRMKPRGFLPPESALSIRAASGFERAEPRRRMHSISTGNSNGGIEIECVGLELNRYFQRGVGKS</sequence>
<proteinExistence type="predicted"/>
<name>A0AAX0U6B6_BURPE</name>
<dbReference type="Proteomes" id="UP000231878">
    <property type="component" value="Unassembled WGS sequence"/>
</dbReference>
<gene>
    <name evidence="1" type="ORF">CWD88_22540</name>
</gene>
<accession>A0AAX0U6B6</accession>